<evidence type="ECO:0000259" key="4">
    <source>
        <dbReference type="Pfam" id="PF08450"/>
    </source>
</evidence>
<dbReference type="SUPFAM" id="SSF63829">
    <property type="entry name" value="Calcium-dependent phosphotriesterase"/>
    <property type="match status" value="1"/>
</dbReference>
<dbReference type="EMBL" id="QLMC01000001">
    <property type="protein sequence ID" value="RAK02337.1"/>
    <property type="molecule type" value="Genomic_DNA"/>
</dbReference>
<accession>A0A327X5M7</accession>
<dbReference type="Pfam" id="PF08450">
    <property type="entry name" value="SGL"/>
    <property type="match status" value="1"/>
</dbReference>
<feature type="chain" id="PRO_5016319181" evidence="3">
    <location>
        <begin position="24"/>
        <end position="300"/>
    </location>
</feature>
<feature type="binding site" evidence="2">
    <location>
        <position position="220"/>
    </location>
    <ligand>
        <name>a divalent metal cation</name>
        <dbReference type="ChEBI" id="CHEBI:60240"/>
    </ligand>
</feature>
<evidence type="ECO:0000256" key="2">
    <source>
        <dbReference type="PIRSR" id="PIRSR605511-2"/>
    </source>
</evidence>
<gene>
    <name evidence="5" type="ORF">LX87_00457</name>
</gene>
<keyword evidence="3" id="KW-0732">Signal</keyword>
<dbReference type="PRINTS" id="PR01790">
    <property type="entry name" value="SMP30FAMILY"/>
</dbReference>
<dbReference type="InterPro" id="IPR051262">
    <property type="entry name" value="SMP-30/CGR1_Lactonase"/>
</dbReference>
<dbReference type="GO" id="GO:0046872">
    <property type="term" value="F:metal ion binding"/>
    <property type="evidence" value="ECO:0007669"/>
    <property type="project" value="UniProtKB-KW"/>
</dbReference>
<dbReference type="InterPro" id="IPR005511">
    <property type="entry name" value="SMP-30"/>
</dbReference>
<evidence type="ECO:0000256" key="3">
    <source>
        <dbReference type="SAM" id="SignalP"/>
    </source>
</evidence>
<feature type="binding site" evidence="2">
    <location>
        <position position="129"/>
    </location>
    <ligand>
        <name>substrate</name>
    </ligand>
</feature>
<keyword evidence="2" id="KW-0862">Zinc</keyword>
<dbReference type="InterPro" id="IPR013658">
    <property type="entry name" value="SGL"/>
</dbReference>
<feature type="binding site" evidence="2">
    <location>
        <position position="173"/>
    </location>
    <ligand>
        <name>a divalent metal cation</name>
        <dbReference type="ChEBI" id="CHEBI:60240"/>
    </ligand>
</feature>
<proteinExistence type="predicted"/>
<comment type="cofactor">
    <cofactor evidence="2">
        <name>Zn(2+)</name>
        <dbReference type="ChEBI" id="CHEBI:29105"/>
    </cofactor>
    <text evidence="2">Binds 1 divalent metal cation per subunit.</text>
</comment>
<keyword evidence="2" id="KW-0479">Metal-binding</keyword>
<reference evidence="5 6" key="1">
    <citation type="submission" date="2018-06" db="EMBL/GenBank/DDBJ databases">
        <title>Genomic Encyclopedia of Archaeal and Bacterial Type Strains, Phase II (KMG-II): from individual species to whole genera.</title>
        <authorList>
            <person name="Goeker M."/>
        </authorList>
    </citation>
    <scope>NUCLEOTIDE SEQUENCE [LARGE SCALE GENOMIC DNA]</scope>
    <source>
        <strain evidence="5 6">DSM 21851</strain>
    </source>
</reference>
<feature type="signal peptide" evidence="3">
    <location>
        <begin position="1"/>
        <end position="23"/>
    </location>
</feature>
<keyword evidence="6" id="KW-1185">Reference proteome</keyword>
<evidence type="ECO:0000313" key="6">
    <source>
        <dbReference type="Proteomes" id="UP000248790"/>
    </source>
</evidence>
<dbReference type="InterPro" id="IPR011042">
    <property type="entry name" value="6-blade_b-propeller_TolB-like"/>
</dbReference>
<dbReference type="PANTHER" id="PTHR47572:SF5">
    <property type="entry name" value="BLR2277 PROTEIN"/>
    <property type="match status" value="1"/>
</dbReference>
<dbReference type="AlphaFoldDB" id="A0A327X5M7"/>
<protein>
    <submittedName>
        <fullName evidence="5">Sugar lactone lactonase YvrE</fullName>
    </submittedName>
</protein>
<comment type="caution">
    <text evidence="5">The sequence shown here is derived from an EMBL/GenBank/DDBJ whole genome shotgun (WGS) entry which is preliminary data.</text>
</comment>
<evidence type="ECO:0000256" key="1">
    <source>
        <dbReference type="PIRSR" id="PIRSR605511-1"/>
    </source>
</evidence>
<dbReference type="RefSeq" id="WP_229310520.1">
    <property type="nucleotide sequence ID" value="NZ_QLMC01000001.1"/>
</dbReference>
<dbReference type="Proteomes" id="UP000248790">
    <property type="component" value="Unassembled WGS sequence"/>
</dbReference>
<dbReference type="Gene3D" id="2.120.10.30">
    <property type="entry name" value="TolB, C-terminal domain"/>
    <property type="match status" value="1"/>
</dbReference>
<evidence type="ECO:0000313" key="5">
    <source>
        <dbReference type="EMBL" id="RAK02337.1"/>
    </source>
</evidence>
<feature type="domain" description="SMP-30/Gluconolactonase/LRE-like region" evidence="4">
    <location>
        <begin position="43"/>
        <end position="277"/>
    </location>
</feature>
<sequence length="300" mass="32704">MNKVTLAIATSLTGLVLMSSHNAEDLFKSAVFTPANGFTSGVEGPAVDKSGTVYAVNFAKQGTIGQITPGGEASVFVELPEGSVGNGIRFNKKGDMFIADYPKHNILKVAAGTKNVSVFANEPRMNQPNDIAIDGKDRLYASDPSWKNNTGNIWRIDTDGKVTLLEANMGTTNGIEVSPDDKRLYVNESNQRKVWVYDLSASGQVSNKRLLIEFPDFGMDGMRCDVDGNLYITRFGKGTIAKVSPEGKVIQEVQLIGKRPTNICFGGKDGRTAYVTLQDQGNLESFRVDKPGREWKIQKK</sequence>
<name>A0A327X5M7_LARAB</name>
<feature type="active site" description="Proton donor/acceptor" evidence="1">
    <location>
        <position position="220"/>
    </location>
</feature>
<organism evidence="5 6">
    <name type="scientific">Larkinella arboricola</name>
    <dbReference type="NCBI Taxonomy" id="643671"/>
    <lineage>
        <taxon>Bacteria</taxon>
        <taxon>Pseudomonadati</taxon>
        <taxon>Bacteroidota</taxon>
        <taxon>Cytophagia</taxon>
        <taxon>Cytophagales</taxon>
        <taxon>Spirosomataceae</taxon>
        <taxon>Larkinella</taxon>
    </lineage>
</organism>
<dbReference type="PANTHER" id="PTHR47572">
    <property type="entry name" value="LIPOPROTEIN-RELATED"/>
    <property type="match status" value="1"/>
</dbReference>